<dbReference type="AlphaFoldDB" id="A0A5D3I9X3"/>
<evidence type="ECO:0000313" key="3">
    <source>
        <dbReference type="EMBL" id="TYL14554.1"/>
    </source>
</evidence>
<dbReference type="InterPro" id="IPR058495">
    <property type="entry name" value="DUF8182"/>
</dbReference>
<dbReference type="EMBL" id="CP017019">
    <property type="protein sequence ID" value="AOQ24148.1"/>
    <property type="molecule type" value="Genomic_DNA"/>
</dbReference>
<proteinExistence type="predicted"/>
<reference evidence="2 4" key="1">
    <citation type="submission" date="2016-08" db="EMBL/GenBank/DDBJ databases">
        <title>Moorella thermoacetica DSM 103132.</title>
        <authorList>
            <person name="Jendresen C.B."/>
            <person name="Redl S.M."/>
            <person name="Jensen T.O."/>
            <person name="Nielsen A.T."/>
        </authorList>
    </citation>
    <scope>NUCLEOTIDE SEQUENCE [LARGE SCALE GENOMIC DNA]</scope>
    <source>
        <strain evidence="2 4">DSM 103132</strain>
    </source>
</reference>
<gene>
    <name evidence="2" type="ORF">Maut_01711</name>
    <name evidence="3" type="ORF">MTAT_07890</name>
</gene>
<protein>
    <recommendedName>
        <fullName evidence="1">DUF8182 domain-containing protein</fullName>
    </recommendedName>
</protein>
<accession>A0A5D3I9X3</accession>
<evidence type="ECO:0000313" key="4">
    <source>
        <dbReference type="Proteomes" id="UP000094598"/>
    </source>
</evidence>
<keyword evidence="5" id="KW-1185">Reference proteome</keyword>
<evidence type="ECO:0000259" key="1">
    <source>
        <dbReference type="Pfam" id="PF26554"/>
    </source>
</evidence>
<dbReference type="Proteomes" id="UP000322283">
    <property type="component" value="Unassembled WGS sequence"/>
</dbReference>
<dbReference type="EMBL" id="VCDX01000002">
    <property type="protein sequence ID" value="TYL14554.1"/>
    <property type="molecule type" value="Genomic_DNA"/>
</dbReference>
<sequence length="76" mass="8169">MIKSGNMKLVFDKKAGVIVNISGGGCPDIPYLYTRLVGTPLDGAPRPREVSYTLCALMLDRTLEKAMEIWNGGAPG</sequence>
<organism evidence="2 4">
    <name type="scientific">Neomoorella thermoacetica</name>
    <name type="common">Clostridium thermoaceticum</name>
    <dbReference type="NCBI Taxonomy" id="1525"/>
    <lineage>
        <taxon>Bacteria</taxon>
        <taxon>Bacillati</taxon>
        <taxon>Bacillota</taxon>
        <taxon>Clostridia</taxon>
        <taxon>Neomoorellales</taxon>
        <taxon>Neomoorellaceae</taxon>
        <taxon>Neomoorella</taxon>
    </lineage>
</organism>
<feature type="domain" description="DUF8182" evidence="1">
    <location>
        <begin position="1"/>
        <end position="72"/>
    </location>
</feature>
<name>A0A5D3I9X3_NEOTH</name>
<dbReference type="PROSITE" id="PS51257">
    <property type="entry name" value="PROKAR_LIPOPROTEIN"/>
    <property type="match status" value="1"/>
</dbReference>
<reference evidence="3 5" key="2">
    <citation type="submission" date="2019-05" db="EMBL/GenBank/DDBJ databases">
        <title>Genome sequence of Moorella thermoacetica ATCC 33924.</title>
        <authorList>
            <person name="Poehlein A."/>
            <person name="Bengelsdorf F.R."/>
            <person name="Duerre P."/>
            <person name="Daniel R."/>
        </authorList>
    </citation>
    <scope>NUCLEOTIDE SEQUENCE [LARGE SCALE GENOMIC DNA]</scope>
    <source>
        <strain evidence="3 5">ATCC 33924</strain>
    </source>
</reference>
<evidence type="ECO:0000313" key="5">
    <source>
        <dbReference type="Proteomes" id="UP000322283"/>
    </source>
</evidence>
<dbReference type="Pfam" id="PF26554">
    <property type="entry name" value="DUF8182"/>
    <property type="match status" value="1"/>
</dbReference>
<dbReference type="Proteomes" id="UP000094598">
    <property type="component" value="Chromosome"/>
</dbReference>
<dbReference type="RefSeq" id="WP_081328551.1">
    <property type="nucleotide sequence ID" value="NZ_CP017019.1"/>
</dbReference>
<evidence type="ECO:0000313" key="2">
    <source>
        <dbReference type="EMBL" id="AOQ24148.1"/>
    </source>
</evidence>